<name>A0AA39XBR1_9PEZI</name>
<dbReference type="Proteomes" id="UP001174934">
    <property type="component" value="Unassembled WGS sequence"/>
</dbReference>
<proteinExistence type="predicted"/>
<gene>
    <name evidence="1" type="ORF">B0T17DRAFT_507432</name>
</gene>
<organism evidence="1 2">
    <name type="scientific">Bombardia bombarda</name>
    <dbReference type="NCBI Taxonomy" id="252184"/>
    <lineage>
        <taxon>Eukaryota</taxon>
        <taxon>Fungi</taxon>
        <taxon>Dikarya</taxon>
        <taxon>Ascomycota</taxon>
        <taxon>Pezizomycotina</taxon>
        <taxon>Sordariomycetes</taxon>
        <taxon>Sordariomycetidae</taxon>
        <taxon>Sordariales</taxon>
        <taxon>Lasiosphaeriaceae</taxon>
        <taxon>Bombardia</taxon>
    </lineage>
</organism>
<keyword evidence="2" id="KW-1185">Reference proteome</keyword>
<dbReference type="AlphaFoldDB" id="A0AA39XBR1"/>
<dbReference type="EMBL" id="JAULSR010000002">
    <property type="protein sequence ID" value="KAK0631007.1"/>
    <property type="molecule type" value="Genomic_DNA"/>
</dbReference>
<accession>A0AA39XBR1</accession>
<protein>
    <submittedName>
        <fullName evidence="1">Uncharacterized protein</fullName>
    </submittedName>
</protein>
<comment type="caution">
    <text evidence="1">The sequence shown here is derived from an EMBL/GenBank/DDBJ whole genome shotgun (WGS) entry which is preliminary data.</text>
</comment>
<evidence type="ECO:0000313" key="1">
    <source>
        <dbReference type="EMBL" id="KAK0631007.1"/>
    </source>
</evidence>
<reference evidence="1" key="1">
    <citation type="submission" date="2023-06" db="EMBL/GenBank/DDBJ databases">
        <title>Genome-scale phylogeny and comparative genomics of the fungal order Sordariales.</title>
        <authorList>
            <consortium name="Lawrence Berkeley National Laboratory"/>
            <person name="Hensen N."/>
            <person name="Bonometti L."/>
            <person name="Westerberg I."/>
            <person name="Brannstrom I.O."/>
            <person name="Guillou S."/>
            <person name="Cros-Aarteil S."/>
            <person name="Calhoun S."/>
            <person name="Haridas S."/>
            <person name="Kuo A."/>
            <person name="Mondo S."/>
            <person name="Pangilinan J."/>
            <person name="Riley R."/>
            <person name="LaButti K."/>
            <person name="Andreopoulos B."/>
            <person name="Lipzen A."/>
            <person name="Chen C."/>
            <person name="Yanf M."/>
            <person name="Daum C."/>
            <person name="Ng V."/>
            <person name="Clum A."/>
            <person name="Steindorff A."/>
            <person name="Ohm R."/>
            <person name="Martin F."/>
            <person name="Silar P."/>
            <person name="Natvig D."/>
            <person name="Lalanne C."/>
            <person name="Gautier V."/>
            <person name="Ament-velasquez S.L."/>
            <person name="Kruys A."/>
            <person name="Hutchinson M.I."/>
            <person name="Powell A.J."/>
            <person name="Barry K."/>
            <person name="Miller A.N."/>
            <person name="Grigoriev I.V."/>
            <person name="Debuchy R."/>
            <person name="Gladieux P."/>
            <person name="Thoren M.H."/>
            <person name="Johannesson H."/>
        </authorList>
    </citation>
    <scope>NUCLEOTIDE SEQUENCE</scope>
    <source>
        <strain evidence="1">SMH3391-2</strain>
    </source>
</reference>
<evidence type="ECO:0000313" key="2">
    <source>
        <dbReference type="Proteomes" id="UP001174934"/>
    </source>
</evidence>
<sequence length="315" mass="36418">MVAKWPRHSPNYEDLLNDREHFRDHILVAVDFECVDHVGNALSEGDKVSEVGLAWFDPRAENPTWNLETTYTGKPPEYYVGKAIHVRHCVIDTWKTFTPKTCPASFHKDGHRSQKSHTSAPYNAYFHQTDIFAKDVAITKMKTVFSDLIKSKRTSDEIAEGTHRSLLFLFWDARLENKVFAEWGIWNHIDNIRDLNGNTIQIDILDLQRWGPIKKKWSHYSQAPARLAFPACGLHFPDDYNDQPIVFHNASNDAWAEIMVFIRLIRLPNEEAYKDWMSHSGGLDLVDLSWTTGTIYEANVKLGKKMENEYLKALN</sequence>